<dbReference type="AlphaFoldDB" id="A0A4R4DX35"/>
<keyword evidence="2" id="KW-0489">Methyltransferase</keyword>
<feature type="domain" description="Methyltransferase FkbM" evidence="1">
    <location>
        <begin position="58"/>
        <end position="194"/>
    </location>
</feature>
<protein>
    <submittedName>
        <fullName evidence="2">FkbM family methyltransferase</fullName>
    </submittedName>
</protein>
<dbReference type="OrthoDB" id="9812600at2"/>
<name>A0A4R4DX35_9BACT</name>
<dbReference type="Gene3D" id="3.40.50.150">
    <property type="entry name" value="Vaccinia Virus protein VP39"/>
    <property type="match status" value="1"/>
</dbReference>
<dbReference type="PANTHER" id="PTHR34203">
    <property type="entry name" value="METHYLTRANSFERASE, FKBM FAMILY PROTEIN"/>
    <property type="match status" value="1"/>
</dbReference>
<dbReference type="InterPro" id="IPR052514">
    <property type="entry name" value="SAM-dependent_MTase"/>
</dbReference>
<evidence type="ECO:0000313" key="3">
    <source>
        <dbReference type="Proteomes" id="UP000295164"/>
    </source>
</evidence>
<gene>
    <name evidence="2" type="ORF">E0486_12695</name>
</gene>
<evidence type="ECO:0000259" key="1">
    <source>
        <dbReference type="Pfam" id="PF05050"/>
    </source>
</evidence>
<dbReference type="SUPFAM" id="SSF53335">
    <property type="entry name" value="S-adenosyl-L-methionine-dependent methyltransferases"/>
    <property type="match status" value="1"/>
</dbReference>
<evidence type="ECO:0000313" key="2">
    <source>
        <dbReference type="EMBL" id="TCZ69035.1"/>
    </source>
</evidence>
<proteinExistence type="predicted"/>
<dbReference type="PANTHER" id="PTHR34203:SF15">
    <property type="entry name" value="SLL1173 PROTEIN"/>
    <property type="match status" value="1"/>
</dbReference>
<dbReference type="Pfam" id="PF05050">
    <property type="entry name" value="Methyltransf_21"/>
    <property type="match status" value="1"/>
</dbReference>
<keyword evidence="2" id="KW-0808">Transferase</keyword>
<dbReference type="InterPro" id="IPR006342">
    <property type="entry name" value="FkbM_mtfrase"/>
</dbReference>
<dbReference type="GO" id="GO:0008168">
    <property type="term" value="F:methyltransferase activity"/>
    <property type="evidence" value="ECO:0007669"/>
    <property type="project" value="UniProtKB-KW"/>
</dbReference>
<sequence>MKQALKQFLQRLGVYERLKWSFPFGLYRILFQPRQLQAAAREKAFYHSFLRPCPLIFDIGANDGHKTEAFLTLAQKVLACEPDALNFRTLQLRFAGRRKRVLLEQKALGASPGKLPMQVHHPGSAFNTLNPRFKAITEADDEARWNEKIAFSGSIDVEVTTLDALIARYGRPHFIKIDVEGYELEVLRGLTTAVPCLSLECLFPEFKEELAESRKLLRALDPALRYNIAMHERLLYDHWLSDEELDRYLEFWTEPHFELMVRLPSA</sequence>
<dbReference type="Proteomes" id="UP000295164">
    <property type="component" value="Unassembled WGS sequence"/>
</dbReference>
<dbReference type="EMBL" id="SKFH01000023">
    <property type="protein sequence ID" value="TCZ69035.1"/>
    <property type="molecule type" value="Genomic_DNA"/>
</dbReference>
<dbReference type="NCBIfam" id="TIGR01444">
    <property type="entry name" value="fkbM_fam"/>
    <property type="match status" value="1"/>
</dbReference>
<accession>A0A4R4DX35</accession>
<dbReference type="GO" id="GO:0032259">
    <property type="term" value="P:methylation"/>
    <property type="evidence" value="ECO:0007669"/>
    <property type="project" value="UniProtKB-KW"/>
</dbReference>
<comment type="caution">
    <text evidence="2">The sequence shown here is derived from an EMBL/GenBank/DDBJ whole genome shotgun (WGS) entry which is preliminary data.</text>
</comment>
<dbReference type="InterPro" id="IPR029063">
    <property type="entry name" value="SAM-dependent_MTases_sf"/>
</dbReference>
<keyword evidence="3" id="KW-1185">Reference proteome</keyword>
<organism evidence="2 3">
    <name type="scientific">Flaviaesturariibacter aridisoli</name>
    <dbReference type="NCBI Taxonomy" id="2545761"/>
    <lineage>
        <taxon>Bacteria</taxon>
        <taxon>Pseudomonadati</taxon>
        <taxon>Bacteroidota</taxon>
        <taxon>Chitinophagia</taxon>
        <taxon>Chitinophagales</taxon>
        <taxon>Chitinophagaceae</taxon>
        <taxon>Flaviaestuariibacter</taxon>
    </lineage>
</organism>
<reference evidence="2 3" key="1">
    <citation type="submission" date="2019-03" db="EMBL/GenBank/DDBJ databases">
        <authorList>
            <person name="Kim M.K.M."/>
        </authorList>
    </citation>
    <scope>NUCLEOTIDE SEQUENCE [LARGE SCALE GENOMIC DNA]</scope>
    <source>
        <strain evidence="2 3">17J68-15</strain>
    </source>
</reference>
<dbReference type="RefSeq" id="WP_131852555.1">
    <property type="nucleotide sequence ID" value="NZ_SKFH01000023.1"/>
</dbReference>